<organism evidence="1 2">
    <name type="scientific">Acetobacter garciniae</name>
    <dbReference type="NCBI Taxonomy" id="2817435"/>
    <lineage>
        <taxon>Bacteria</taxon>
        <taxon>Pseudomonadati</taxon>
        <taxon>Pseudomonadota</taxon>
        <taxon>Alphaproteobacteria</taxon>
        <taxon>Acetobacterales</taxon>
        <taxon>Acetobacteraceae</taxon>
        <taxon>Acetobacter</taxon>
    </lineage>
</organism>
<evidence type="ECO:0000313" key="1">
    <source>
        <dbReference type="EMBL" id="MBO1323969.1"/>
    </source>
</evidence>
<evidence type="ECO:0008006" key="3">
    <source>
        <dbReference type="Google" id="ProtNLM"/>
    </source>
</evidence>
<name>A0A939HLS8_9PROT</name>
<reference evidence="1" key="1">
    <citation type="submission" date="2021-03" db="EMBL/GenBank/DDBJ databases">
        <title>The complete genome sequence of Acetobacter sp. TBRC 12339.</title>
        <authorList>
            <person name="Charoenyingcharoen P."/>
            <person name="Yukphan P."/>
        </authorList>
    </citation>
    <scope>NUCLEOTIDE SEQUENCE</scope>
    <source>
        <strain evidence="1">TBRC 12339</strain>
    </source>
</reference>
<dbReference type="RefSeq" id="WP_207844638.1">
    <property type="nucleotide sequence ID" value="NZ_JAFVMH010000001.1"/>
</dbReference>
<dbReference type="SUPFAM" id="SSF53756">
    <property type="entry name" value="UDP-Glycosyltransferase/glycogen phosphorylase"/>
    <property type="match status" value="1"/>
</dbReference>
<sequence length="463" mass="52128">MSESEKHLQELNERTVTMLSSLAERQGNMETLLRSLSQLVVDLHMQAKQARSAIQALAASRSQPIGKKIRCVFLVNSIEIWDALYDVYKAMLEDDHFDPIVATINRRLGGDAHFSGEQRASDGLTSLDIPHLRLEMEDSFAGLNILRGLAPDVIFRQSQWDNLYPPAFSSDCLSFAKLCVVPYGIIVLEKYTSNTGSGESSNELSCDTPYHRAAWRIFCENQYALEYFRSFHHSAPEKLVLSGYPKLQRLLDEPPAWPEFKADTAGDRPFRVIWAPHHTAGDPWLNFGVFHRICRDFLEWASKEPGIEFVLKPHPELFKSVVNRNILSQQTVDAFLQLWNGLPNCTCENGRYGSLFAASDLMITDGISFFVEYPIFGKPLVFFDSGLHAPLNEIGKMGVACADVVSDFDKMKEVVLGYKNKTMVDTHQDDRKRFMKALFPGDRLPSDIILDDIAAGLGVDRGA</sequence>
<protein>
    <recommendedName>
        <fullName evidence="3">CDP-Glycerol:Poly(Glycerophosphate) glycerophosphotransferase</fullName>
    </recommendedName>
</protein>
<evidence type="ECO:0000313" key="2">
    <source>
        <dbReference type="Proteomes" id="UP000664073"/>
    </source>
</evidence>
<dbReference type="Proteomes" id="UP000664073">
    <property type="component" value="Unassembled WGS sequence"/>
</dbReference>
<dbReference type="AlphaFoldDB" id="A0A939HLS8"/>
<gene>
    <name evidence="1" type="ORF">J2D77_02210</name>
</gene>
<proteinExistence type="predicted"/>
<comment type="caution">
    <text evidence="1">The sequence shown here is derived from an EMBL/GenBank/DDBJ whole genome shotgun (WGS) entry which is preliminary data.</text>
</comment>
<accession>A0A939HLS8</accession>
<dbReference type="InterPro" id="IPR043148">
    <property type="entry name" value="TagF_C"/>
</dbReference>
<dbReference type="EMBL" id="JAFVMH010000001">
    <property type="protein sequence ID" value="MBO1323969.1"/>
    <property type="molecule type" value="Genomic_DNA"/>
</dbReference>
<dbReference type="Gene3D" id="3.40.50.12580">
    <property type="match status" value="1"/>
</dbReference>
<keyword evidence="2" id="KW-1185">Reference proteome</keyword>